<accession>A0A8X7CK05</accession>
<gene>
    <name evidence="2" type="ORF">TNIN_224671</name>
</gene>
<dbReference type="OrthoDB" id="10336219at2759"/>
<dbReference type="EMBL" id="BMAV01018043">
    <property type="protein sequence ID" value="GFY70146.1"/>
    <property type="molecule type" value="Genomic_DNA"/>
</dbReference>
<dbReference type="AlphaFoldDB" id="A0A8X7CK05"/>
<organism evidence="2 3">
    <name type="scientific">Trichonephila inaurata madagascariensis</name>
    <dbReference type="NCBI Taxonomy" id="2747483"/>
    <lineage>
        <taxon>Eukaryota</taxon>
        <taxon>Metazoa</taxon>
        <taxon>Ecdysozoa</taxon>
        <taxon>Arthropoda</taxon>
        <taxon>Chelicerata</taxon>
        <taxon>Arachnida</taxon>
        <taxon>Araneae</taxon>
        <taxon>Araneomorphae</taxon>
        <taxon>Entelegynae</taxon>
        <taxon>Araneoidea</taxon>
        <taxon>Nephilidae</taxon>
        <taxon>Trichonephila</taxon>
        <taxon>Trichonephila inaurata</taxon>
    </lineage>
</organism>
<dbReference type="Proteomes" id="UP000886998">
    <property type="component" value="Unassembled WGS sequence"/>
</dbReference>
<sequence length="86" mass="9395">MFTSAKGCICGQKQRVAAENTRGSVRIPDGDTPSVWKRRFSWGTKSLLPGKTGVRQRDARSGNARHRSKAHSTKLQASCCFSSGIK</sequence>
<proteinExistence type="predicted"/>
<name>A0A8X7CK05_9ARAC</name>
<evidence type="ECO:0000256" key="1">
    <source>
        <dbReference type="SAM" id="MobiDB-lite"/>
    </source>
</evidence>
<keyword evidence="3" id="KW-1185">Reference proteome</keyword>
<protein>
    <submittedName>
        <fullName evidence="2">Uncharacterized protein</fullName>
    </submittedName>
</protein>
<comment type="caution">
    <text evidence="2">The sequence shown here is derived from an EMBL/GenBank/DDBJ whole genome shotgun (WGS) entry which is preliminary data.</text>
</comment>
<evidence type="ECO:0000313" key="2">
    <source>
        <dbReference type="EMBL" id="GFY70146.1"/>
    </source>
</evidence>
<evidence type="ECO:0000313" key="3">
    <source>
        <dbReference type="Proteomes" id="UP000886998"/>
    </source>
</evidence>
<feature type="region of interest" description="Disordered" evidence="1">
    <location>
        <begin position="47"/>
        <end position="72"/>
    </location>
</feature>
<feature type="compositionally biased region" description="Basic residues" evidence="1">
    <location>
        <begin position="63"/>
        <end position="72"/>
    </location>
</feature>
<reference evidence="2" key="1">
    <citation type="submission" date="2020-08" db="EMBL/GenBank/DDBJ databases">
        <title>Multicomponent nature underlies the extraordinary mechanical properties of spider dragline silk.</title>
        <authorList>
            <person name="Kono N."/>
            <person name="Nakamura H."/>
            <person name="Mori M."/>
            <person name="Yoshida Y."/>
            <person name="Ohtoshi R."/>
            <person name="Malay A.D."/>
            <person name="Moran D.A.P."/>
            <person name="Tomita M."/>
            <person name="Numata K."/>
            <person name="Arakawa K."/>
        </authorList>
    </citation>
    <scope>NUCLEOTIDE SEQUENCE</scope>
</reference>